<evidence type="ECO:0000313" key="3">
    <source>
        <dbReference type="Proteomes" id="UP000198538"/>
    </source>
</evidence>
<evidence type="ECO:0000313" key="2">
    <source>
        <dbReference type="EMBL" id="SCY74599.1"/>
    </source>
</evidence>
<reference evidence="3" key="1">
    <citation type="submission" date="2016-10" db="EMBL/GenBank/DDBJ databases">
        <authorList>
            <person name="Varghese N."/>
            <person name="Submissions S."/>
        </authorList>
    </citation>
    <scope>NUCLEOTIDE SEQUENCE [LARGE SCALE GENOMIC DNA]</scope>
    <source>
        <strain evidence="3">BL9</strain>
    </source>
</reference>
<organism evidence="2 3">
    <name type="scientific">Paenibacillus polysaccharolyticus</name>
    <dbReference type="NCBI Taxonomy" id="582692"/>
    <lineage>
        <taxon>Bacteria</taxon>
        <taxon>Bacillati</taxon>
        <taxon>Bacillota</taxon>
        <taxon>Bacilli</taxon>
        <taxon>Bacillales</taxon>
        <taxon>Paenibacillaceae</taxon>
        <taxon>Paenibacillus</taxon>
    </lineage>
</organism>
<dbReference type="Proteomes" id="UP000198538">
    <property type="component" value="Unassembled WGS sequence"/>
</dbReference>
<dbReference type="RefSeq" id="WP_090920486.1">
    <property type="nucleotide sequence ID" value="NZ_FMVM01000008.1"/>
</dbReference>
<dbReference type="AlphaFoldDB" id="A0A1G5IGC0"/>
<evidence type="ECO:0000259" key="1">
    <source>
        <dbReference type="Pfam" id="PF07791"/>
    </source>
</evidence>
<dbReference type="Pfam" id="PF07791">
    <property type="entry name" value="Imm11"/>
    <property type="match status" value="1"/>
</dbReference>
<accession>A0A1G5IGC0</accession>
<gene>
    <name evidence="2" type="ORF">SAMN05720606_108241</name>
</gene>
<keyword evidence="3" id="KW-1185">Reference proteome</keyword>
<dbReference type="InterPro" id="IPR012433">
    <property type="entry name" value="Imm11"/>
</dbReference>
<dbReference type="EMBL" id="FMVM01000008">
    <property type="protein sequence ID" value="SCY74599.1"/>
    <property type="molecule type" value="Genomic_DNA"/>
</dbReference>
<feature type="domain" description="Immunity MXAN-0049 protein" evidence="1">
    <location>
        <begin position="56"/>
        <end position="183"/>
    </location>
</feature>
<sequence>MDYYFLESQYPRTGFISGGTTFTPEMDTNYSAIDYPLPEDTKAEVELFSSVRSLKVDYFETVTGTRVVSNAFKTLLEETGTNVQFIPAVVRYHNDRPVEKTYWIAHLMEQVDCFDYERSEYGRKAVIAASVHQPPRKLVKVISKLVLDHSKINGYHFFKLAHVQLLKPIISSELYDTCKKHKLKLHVTTI</sequence>
<protein>
    <recommendedName>
        <fullName evidence="1">Immunity MXAN-0049 protein domain-containing protein</fullName>
    </recommendedName>
</protein>
<name>A0A1G5IGC0_9BACL</name>
<proteinExistence type="predicted"/>